<keyword evidence="3 6" id="KW-0378">Hydrolase</keyword>
<dbReference type="Gene3D" id="2.60.120.380">
    <property type="match status" value="1"/>
</dbReference>
<name>A0A3D9HTM8_9BACL</name>
<dbReference type="EMBL" id="QRDY01000030">
    <property type="protein sequence ID" value="RED52827.1"/>
    <property type="molecule type" value="Genomic_DNA"/>
</dbReference>
<feature type="active site" description="Charge relay system" evidence="5 6">
    <location>
        <position position="273"/>
    </location>
</feature>
<dbReference type="InterPro" id="IPR054399">
    <property type="entry name" value="Fervidolysin-like_N_prodom"/>
</dbReference>
<feature type="domain" description="Peptidase C-terminal archaeal/bacterial" evidence="9">
    <location>
        <begin position="766"/>
        <end position="840"/>
    </location>
</feature>
<evidence type="ECO:0000313" key="11">
    <source>
        <dbReference type="EMBL" id="RED52827.1"/>
    </source>
</evidence>
<dbReference type="AlphaFoldDB" id="A0A3D9HTM8"/>
<feature type="active site" description="Charge relay system" evidence="5 6">
    <location>
        <position position="685"/>
    </location>
</feature>
<accession>A0A3D9HTM8</accession>
<evidence type="ECO:0000259" key="9">
    <source>
        <dbReference type="Pfam" id="PF04151"/>
    </source>
</evidence>
<sequence length="1109" mass="119663">MKKDQLIKSFAVAAFMSLMIGAVSPAFVHATDVRKSKWTAENAPKEEVVQIASPAGKEDYEVKTTTPVISDIPYAGDRIIVKYKKGFTTTSTSILASSVKKNSVKLAGADATVVKLPASSDIEQVVEKLNNDPNVLYAEPDYKLYKAGLPEDQASLPDDTYFPLQWALHNTGQIPPYNYNNPELEGRPGPIGLDIKAPEAWKITKGSSDVVVAVIDTGIEINHPDLIDSIWVNPSERLNQNDDDKNGYADDLNGWNFIDENNIVYSEVDGDTHGTITAGIIAGSTDNGMGIAGIAPNVKIMPLKYIGPEYGLVSDLIEAIEYAEKNGAQIANISAEMYQSSEALKDAIESSKMLFVVAAGNQGVNTDMIPAYPASYDSPNILSVTSVDNEGNIPIDANIGYKSVDVAAPGEAIASTTTKSDVGLSAEIYDKAYDSKAIFNGIAFENILDDEDADQNYRQDAFNVAMDYLDASPYSDAKVLLVQDDLSNVSPIASSSKLSKYTQLLKGYGYVYEEEDDDGDGEIKKEYDIVQSSPNGGDGPSAAVMSEYDAVIWFTGSADRGTISNITVNDQQSLTEYLHGGGHLLLTGTNVLNGPTDSSGTQDSSIIDTPFVKDVLHLKFVDQYFYDTATGVPNTIYAGREYPLDEEKDSYNWIISRDSEIAKINLYNVTPDFKGSNYVYVRGTSYAAANASGVAALVLSQEPSLSSLAIKQRVVNSGTRLSSLAGRVASERMINAYKALTDDEIPGTPFLGGSVTNQLDMNTDPNDVYALDLHAGENVSISMTGDTNTDFDLFLYAPDTTTIAYSNENLLAYSENEQTSTESIEYKVATSGTYYLNAYAHKGAGEYAITVTTDNQIGGYEDNSSSLVFSGPWTSVNNNQYSGLTMKQINEKGKVEFAFVGTYFSWLGSKNQDQGIADVTIDGVKVASPSLYSSNSLNKQVIYEKSVPYGQHTVSIEWTGKRDPAGKKSGKAFINVDAFSVSELVEDSDPAALAIGPWQTSLSQKNYGGKAKYTSIKGSYILLPFEGTQVKLIATTGPNRGKANVYIDDELVSSDPIDMYSPTIGYRTVVFESTVISPGSHTIKVVNSGEKSSLSSGTYISVDAISIIK</sequence>
<evidence type="ECO:0000256" key="6">
    <source>
        <dbReference type="PROSITE-ProRule" id="PRU01240"/>
    </source>
</evidence>
<dbReference type="InterPro" id="IPR000209">
    <property type="entry name" value="Peptidase_S8/S53_dom"/>
</dbReference>
<dbReference type="InterPro" id="IPR023827">
    <property type="entry name" value="Peptidase_S8_Asp-AS"/>
</dbReference>
<dbReference type="GO" id="GO:0006508">
    <property type="term" value="P:proteolysis"/>
    <property type="evidence" value="ECO:0007669"/>
    <property type="project" value="UniProtKB-KW"/>
</dbReference>
<evidence type="ECO:0000256" key="5">
    <source>
        <dbReference type="PIRSR" id="PIRSR615500-1"/>
    </source>
</evidence>
<keyword evidence="12" id="KW-1185">Reference proteome</keyword>
<dbReference type="InterPro" id="IPR051048">
    <property type="entry name" value="Peptidase_S8/S53_subtilisin"/>
</dbReference>
<dbReference type="PANTHER" id="PTHR43399">
    <property type="entry name" value="SUBTILISIN-RELATED"/>
    <property type="match status" value="1"/>
</dbReference>
<feature type="chain" id="PRO_5017688554" evidence="7">
    <location>
        <begin position="31"/>
        <end position="1109"/>
    </location>
</feature>
<feature type="domain" description="Peptidase S8/S53" evidence="8">
    <location>
        <begin position="666"/>
        <end position="721"/>
    </location>
</feature>
<dbReference type="Pfam" id="PF22148">
    <property type="entry name" value="Fervidolysin_NPro-like"/>
    <property type="match status" value="1"/>
</dbReference>
<dbReference type="PRINTS" id="PR00723">
    <property type="entry name" value="SUBTILISIN"/>
</dbReference>
<dbReference type="PROSITE" id="PS00136">
    <property type="entry name" value="SUBTILASE_ASP"/>
    <property type="match status" value="1"/>
</dbReference>
<keyword evidence="7" id="KW-0732">Signal</keyword>
<dbReference type="PROSITE" id="PS51892">
    <property type="entry name" value="SUBTILASE"/>
    <property type="match status" value="1"/>
</dbReference>
<dbReference type="RefSeq" id="WP_115995649.1">
    <property type="nucleotide sequence ID" value="NZ_QRDY01000030.1"/>
</dbReference>
<evidence type="ECO:0000256" key="2">
    <source>
        <dbReference type="ARBA" id="ARBA00022670"/>
    </source>
</evidence>
<dbReference type="SUPFAM" id="SSF52743">
    <property type="entry name" value="Subtilisin-like"/>
    <property type="match status" value="2"/>
</dbReference>
<evidence type="ECO:0000259" key="8">
    <source>
        <dbReference type="Pfam" id="PF00082"/>
    </source>
</evidence>
<organism evidence="11 12">
    <name type="scientific">Cohnella lupini</name>
    <dbReference type="NCBI Taxonomy" id="1294267"/>
    <lineage>
        <taxon>Bacteria</taxon>
        <taxon>Bacillati</taxon>
        <taxon>Bacillota</taxon>
        <taxon>Bacilli</taxon>
        <taxon>Bacillales</taxon>
        <taxon>Paenibacillaceae</taxon>
        <taxon>Cohnella</taxon>
    </lineage>
</organism>
<dbReference type="InterPro" id="IPR007280">
    <property type="entry name" value="Peptidase_C_arc/bac"/>
</dbReference>
<evidence type="ECO:0000256" key="3">
    <source>
        <dbReference type="ARBA" id="ARBA00022801"/>
    </source>
</evidence>
<evidence type="ECO:0000256" key="7">
    <source>
        <dbReference type="SAM" id="SignalP"/>
    </source>
</evidence>
<gene>
    <name evidence="11" type="ORF">DFP95_13034</name>
</gene>
<protein>
    <submittedName>
        <fullName evidence="11">Subtilase family protein</fullName>
    </submittedName>
</protein>
<keyword evidence="4 6" id="KW-0720">Serine protease</keyword>
<dbReference type="Pfam" id="PF04151">
    <property type="entry name" value="PPC"/>
    <property type="match status" value="1"/>
</dbReference>
<reference evidence="11 12" key="1">
    <citation type="submission" date="2018-07" db="EMBL/GenBank/DDBJ databases">
        <title>Genomic Encyclopedia of Type Strains, Phase III (KMG-III): the genomes of soil and plant-associated and newly described type strains.</title>
        <authorList>
            <person name="Whitman W."/>
        </authorList>
    </citation>
    <scope>NUCLEOTIDE SEQUENCE [LARGE SCALE GENOMIC DNA]</scope>
    <source>
        <strain evidence="11 12">CECT 8236</strain>
    </source>
</reference>
<evidence type="ECO:0000256" key="4">
    <source>
        <dbReference type="ARBA" id="ARBA00022825"/>
    </source>
</evidence>
<feature type="active site" description="Charge relay system" evidence="5 6">
    <location>
        <position position="216"/>
    </location>
</feature>
<dbReference type="InterPro" id="IPR036852">
    <property type="entry name" value="Peptidase_S8/S53_dom_sf"/>
</dbReference>
<comment type="similarity">
    <text evidence="1 6">Belongs to the peptidase S8 family.</text>
</comment>
<feature type="domain" description="Peptidase S8/S53" evidence="8">
    <location>
        <begin position="208"/>
        <end position="419"/>
    </location>
</feature>
<keyword evidence="2 6" id="KW-0645">Protease</keyword>
<dbReference type="Proteomes" id="UP000256869">
    <property type="component" value="Unassembled WGS sequence"/>
</dbReference>
<comment type="caution">
    <text evidence="11">The sequence shown here is derived from an EMBL/GenBank/DDBJ whole genome shotgun (WGS) entry which is preliminary data.</text>
</comment>
<evidence type="ECO:0000313" key="12">
    <source>
        <dbReference type="Proteomes" id="UP000256869"/>
    </source>
</evidence>
<evidence type="ECO:0000259" key="10">
    <source>
        <dbReference type="Pfam" id="PF22148"/>
    </source>
</evidence>
<proteinExistence type="inferred from homology"/>
<dbReference type="OrthoDB" id="9762689at2"/>
<feature type="domain" description="Fervidolysin-like N-terminal prodomain" evidence="10">
    <location>
        <begin position="70"/>
        <end position="140"/>
    </location>
</feature>
<dbReference type="PANTHER" id="PTHR43399:SF4">
    <property type="entry name" value="CELL WALL-ASSOCIATED PROTEASE"/>
    <property type="match status" value="1"/>
</dbReference>
<dbReference type="SUPFAM" id="SSF89260">
    <property type="entry name" value="Collagen-binding domain"/>
    <property type="match status" value="1"/>
</dbReference>
<dbReference type="GO" id="GO:0004252">
    <property type="term" value="F:serine-type endopeptidase activity"/>
    <property type="evidence" value="ECO:0007669"/>
    <property type="project" value="UniProtKB-UniRule"/>
</dbReference>
<dbReference type="Gene3D" id="2.60.120.260">
    <property type="entry name" value="Galactose-binding domain-like"/>
    <property type="match status" value="2"/>
</dbReference>
<feature type="signal peptide" evidence="7">
    <location>
        <begin position="1"/>
        <end position="30"/>
    </location>
</feature>
<dbReference type="Gene3D" id="3.40.50.200">
    <property type="entry name" value="Peptidase S8/S53 domain"/>
    <property type="match status" value="2"/>
</dbReference>
<dbReference type="Pfam" id="PF00082">
    <property type="entry name" value="Peptidase_S8"/>
    <property type="match status" value="2"/>
</dbReference>
<evidence type="ECO:0000256" key="1">
    <source>
        <dbReference type="ARBA" id="ARBA00011073"/>
    </source>
</evidence>
<dbReference type="InterPro" id="IPR015500">
    <property type="entry name" value="Peptidase_S8_subtilisin-rel"/>
</dbReference>